<feature type="transmembrane region" description="Helical" evidence="6">
    <location>
        <begin position="345"/>
        <end position="362"/>
    </location>
</feature>
<dbReference type="OrthoDB" id="10006946at2759"/>
<dbReference type="PROSITE" id="PS51384">
    <property type="entry name" value="FAD_FR"/>
    <property type="match status" value="1"/>
</dbReference>
<dbReference type="InterPro" id="IPR039261">
    <property type="entry name" value="FNR_nucleotide-bd"/>
</dbReference>
<comment type="caution">
    <text evidence="8">The sequence shown here is derived from an EMBL/GenBank/DDBJ whole genome shotgun (WGS) entry which is preliminary data.</text>
</comment>
<keyword evidence="4" id="KW-0560">Oxidoreductase</keyword>
<dbReference type="InterPro" id="IPR013130">
    <property type="entry name" value="Fe3_Rdtase_TM_dom"/>
</dbReference>
<dbReference type="SUPFAM" id="SSF52343">
    <property type="entry name" value="Ferredoxin reductase-like, C-terminal NADP-linked domain"/>
    <property type="match status" value="1"/>
</dbReference>
<dbReference type="PANTHER" id="PTHR11972">
    <property type="entry name" value="NADPH OXIDASE"/>
    <property type="match status" value="1"/>
</dbReference>
<keyword evidence="9" id="KW-1185">Reference proteome</keyword>
<evidence type="ECO:0000256" key="1">
    <source>
        <dbReference type="ARBA" id="ARBA00004141"/>
    </source>
</evidence>
<evidence type="ECO:0000313" key="8">
    <source>
        <dbReference type="EMBL" id="PRP82094.1"/>
    </source>
</evidence>
<dbReference type="InterPro" id="IPR050369">
    <property type="entry name" value="RBOH/FRE"/>
</dbReference>
<feature type="transmembrane region" description="Helical" evidence="6">
    <location>
        <begin position="273"/>
        <end position="295"/>
    </location>
</feature>
<gene>
    <name evidence="8" type="ORF">PROFUN_03784</name>
</gene>
<dbReference type="Pfam" id="PF08022">
    <property type="entry name" value="FAD_binding_8"/>
    <property type="match status" value="1"/>
</dbReference>
<dbReference type="Gene3D" id="3.40.50.80">
    <property type="entry name" value="Nucleotide-binding domain of ferredoxin-NADP reductase (FNR) module"/>
    <property type="match status" value="1"/>
</dbReference>
<sequence>MKNDLQISSSFVGQRLVLSVYPKLKHDNVTSRDVTLSFVVANGSITLGQCEIKSRVFECRNTTEGCHHSVHNTSTTSHNSTTSIQLSRALHPTNCSSILHGDYVIAWLIQDGNESFTGHVTSTLLANEKVKRVKHWYTVPSNLLGVSVGSLIVLSSLFKWIYYLRRKARDNRRAKWYRRHYDGSDEVEPEEAEEVARPLSLSEHTPTITAEEAALLRSRNPAGRFQSVLGWRVSGTKAALWTIMIAVFYLALNLAIVFALYPGWSFGKSFGSLAAANSALLGILATRNSVLGFLFRESYERLILYHRWLGVWVVLIVAFLHPFWYVKEFVQAGENVPFKLTEDHFMLYGTLGGLSGFFILLTSFEPIRRKMFEWFYYPHIFLFITFYVFGSLHSGQFRRWTIGFACIYGADRILRWVWGLFPSRITEISTVGQGEEEIIRLVIKKPFLSRVLGLYRSGGQYVFVNFPGVKFLEWHPYTICSKTDDNTLEIAIKPLGDQTKLLLQKINSNLRPHWARLDGPYGLLPYDWYQYYQVALIFGGIGVTPGIAILKDAFCGESKFNWRTRRICFIWIVRKAIQVEWFERDLQEIKEACRSRAGPIQLELSIYLTGKNQVPTDLPRGGISIMSGRPDLKSEFSDLSFRGAAHSTLVFACGPDHLTKKCWDLAQKEQRAGNNFAFHREVFDF</sequence>
<dbReference type="EMBL" id="MDYQ01000111">
    <property type="protein sequence ID" value="PRP82094.1"/>
    <property type="molecule type" value="Genomic_DNA"/>
</dbReference>
<dbReference type="Gene3D" id="2.40.30.10">
    <property type="entry name" value="Translation factors"/>
    <property type="match status" value="1"/>
</dbReference>
<feature type="transmembrane region" description="Helical" evidence="6">
    <location>
        <begin position="238"/>
        <end position="261"/>
    </location>
</feature>
<proteinExistence type="predicted"/>
<feature type="transmembrane region" description="Helical" evidence="6">
    <location>
        <begin position="307"/>
        <end position="325"/>
    </location>
</feature>
<comment type="subcellular location">
    <subcellularLocation>
        <location evidence="1">Membrane</location>
        <topology evidence="1">Multi-pass membrane protein</topology>
    </subcellularLocation>
</comment>
<evidence type="ECO:0000313" key="9">
    <source>
        <dbReference type="Proteomes" id="UP000241769"/>
    </source>
</evidence>
<dbReference type="GO" id="GO:0005886">
    <property type="term" value="C:plasma membrane"/>
    <property type="evidence" value="ECO:0007669"/>
    <property type="project" value="TreeGrafter"/>
</dbReference>
<dbReference type="InterPro" id="IPR013112">
    <property type="entry name" value="FAD-bd_8"/>
</dbReference>
<organism evidence="8 9">
    <name type="scientific">Planoprotostelium fungivorum</name>
    <dbReference type="NCBI Taxonomy" id="1890364"/>
    <lineage>
        <taxon>Eukaryota</taxon>
        <taxon>Amoebozoa</taxon>
        <taxon>Evosea</taxon>
        <taxon>Variosea</taxon>
        <taxon>Cavosteliida</taxon>
        <taxon>Cavosteliaceae</taxon>
        <taxon>Planoprotostelium</taxon>
    </lineage>
</organism>
<feature type="transmembrane region" description="Helical" evidence="6">
    <location>
        <begin position="143"/>
        <end position="163"/>
    </location>
</feature>
<dbReference type="SUPFAM" id="SSF63380">
    <property type="entry name" value="Riboflavin synthase domain-like"/>
    <property type="match status" value="1"/>
</dbReference>
<dbReference type="CDD" id="cd06186">
    <property type="entry name" value="NOX_Duox_like_FAD_NADP"/>
    <property type="match status" value="1"/>
</dbReference>
<keyword evidence="2 6" id="KW-0812">Transmembrane</keyword>
<keyword evidence="5 6" id="KW-0472">Membrane</keyword>
<keyword evidence="3 6" id="KW-1133">Transmembrane helix</keyword>
<dbReference type="Proteomes" id="UP000241769">
    <property type="component" value="Unassembled WGS sequence"/>
</dbReference>
<accession>A0A2P6NDQ7</accession>
<reference evidence="8 9" key="1">
    <citation type="journal article" date="2018" name="Genome Biol. Evol.">
        <title>Multiple Roots of Fruiting Body Formation in Amoebozoa.</title>
        <authorList>
            <person name="Hillmann F."/>
            <person name="Forbes G."/>
            <person name="Novohradska S."/>
            <person name="Ferling I."/>
            <person name="Riege K."/>
            <person name="Groth M."/>
            <person name="Westermann M."/>
            <person name="Marz M."/>
            <person name="Spaller T."/>
            <person name="Winckler T."/>
            <person name="Schaap P."/>
            <person name="Glockner G."/>
        </authorList>
    </citation>
    <scope>NUCLEOTIDE SEQUENCE [LARGE SCALE GENOMIC DNA]</scope>
    <source>
        <strain evidence="8 9">Jena</strain>
    </source>
</reference>
<dbReference type="STRING" id="1890364.A0A2P6NDQ7"/>
<evidence type="ECO:0000256" key="3">
    <source>
        <dbReference type="ARBA" id="ARBA00022989"/>
    </source>
</evidence>
<dbReference type="SFLD" id="SFLDS00052">
    <property type="entry name" value="Ferric_Reductase_Domain"/>
    <property type="match status" value="1"/>
</dbReference>
<protein>
    <submittedName>
        <fullName evidence="8">Ferric reductase-like transmembrane protein</fullName>
    </submittedName>
</protein>
<dbReference type="GO" id="GO:0016491">
    <property type="term" value="F:oxidoreductase activity"/>
    <property type="evidence" value="ECO:0007669"/>
    <property type="project" value="UniProtKB-KW"/>
</dbReference>
<feature type="transmembrane region" description="Helical" evidence="6">
    <location>
        <begin position="374"/>
        <end position="392"/>
    </location>
</feature>
<evidence type="ECO:0000256" key="5">
    <source>
        <dbReference type="ARBA" id="ARBA00023136"/>
    </source>
</evidence>
<dbReference type="InParanoid" id="A0A2P6NDQ7"/>
<dbReference type="InterPro" id="IPR013121">
    <property type="entry name" value="Fe_red_NAD-bd_6"/>
</dbReference>
<dbReference type="InterPro" id="IPR017927">
    <property type="entry name" value="FAD-bd_FR_type"/>
</dbReference>
<dbReference type="Pfam" id="PF08030">
    <property type="entry name" value="NAD_binding_6"/>
    <property type="match status" value="1"/>
</dbReference>
<dbReference type="Pfam" id="PF01794">
    <property type="entry name" value="Ferric_reduct"/>
    <property type="match status" value="1"/>
</dbReference>
<evidence type="ECO:0000259" key="7">
    <source>
        <dbReference type="PROSITE" id="PS51384"/>
    </source>
</evidence>
<name>A0A2P6NDQ7_9EUKA</name>
<evidence type="ECO:0000256" key="4">
    <source>
        <dbReference type="ARBA" id="ARBA00023002"/>
    </source>
</evidence>
<dbReference type="SFLD" id="SFLDG01168">
    <property type="entry name" value="Ferric_reductase_subgroup_(FRE"/>
    <property type="match status" value="1"/>
</dbReference>
<evidence type="ECO:0000256" key="2">
    <source>
        <dbReference type="ARBA" id="ARBA00022692"/>
    </source>
</evidence>
<dbReference type="InterPro" id="IPR017938">
    <property type="entry name" value="Riboflavin_synthase-like_b-brl"/>
</dbReference>
<dbReference type="AlphaFoldDB" id="A0A2P6NDQ7"/>
<evidence type="ECO:0000256" key="6">
    <source>
        <dbReference type="SAM" id="Phobius"/>
    </source>
</evidence>
<feature type="domain" description="FAD-binding FR-type" evidence="7">
    <location>
        <begin position="418"/>
        <end position="527"/>
    </location>
</feature>